<feature type="region of interest" description="Disordered" evidence="1">
    <location>
        <begin position="28"/>
        <end position="47"/>
    </location>
</feature>
<dbReference type="EMBL" id="BOOQ01000002">
    <property type="protein sequence ID" value="GII43941.1"/>
    <property type="molecule type" value="Genomic_DNA"/>
</dbReference>
<evidence type="ECO:0000313" key="4">
    <source>
        <dbReference type="Proteomes" id="UP000644610"/>
    </source>
</evidence>
<sequence>MRPRDPDDIDARFEALIAQFDKDEIRRLTEEAEGLTGDPAEDPDETPVVAPRRRFDRRGALPIVVIVLSGLVVLIGLIISLSPDLLRDSGQGDTPSPRYGDAPTVARADPILTPIAEDDAGQELPRLADPFAGSPAAAFADGEAGLVMPAAKALGGLTEEEVGAALSRVRSLLAAGYLDPAALRGKSPDAFVKLLDPGQRKWFARHLDKAGAPDTRTWVFSLDPRTAEPNGDTVKVDGETTIAAARSRGGRGGAGTAAKGRKGVTIKADYLFVYAVRPHGDQVTTVRVVAHYVVRISAYRDGGRLVIWVDGIARSTFGTRCDLRGAAGDGFVHPDLPGHPGVPGQPRVSGLSGEAGPSGPPVDPYDRKENEAGRHGCLPTMGT</sequence>
<keyword evidence="2" id="KW-0812">Transmembrane</keyword>
<keyword evidence="2" id="KW-1133">Transmembrane helix</keyword>
<feature type="compositionally biased region" description="Basic and acidic residues" evidence="1">
    <location>
        <begin position="364"/>
        <end position="374"/>
    </location>
</feature>
<keyword evidence="4" id="KW-1185">Reference proteome</keyword>
<evidence type="ECO:0000313" key="3">
    <source>
        <dbReference type="EMBL" id="GII43941.1"/>
    </source>
</evidence>
<feature type="region of interest" description="Disordered" evidence="1">
    <location>
        <begin position="334"/>
        <end position="383"/>
    </location>
</feature>
<accession>A0A8J3XL98</accession>
<proteinExistence type="predicted"/>
<dbReference type="RefSeq" id="WP_203971071.1">
    <property type="nucleotide sequence ID" value="NZ_BAAAKY010000005.1"/>
</dbReference>
<dbReference type="AlphaFoldDB" id="A0A8J3XL98"/>
<dbReference type="Proteomes" id="UP000644610">
    <property type="component" value="Unassembled WGS sequence"/>
</dbReference>
<comment type="caution">
    <text evidence="3">The sequence shown here is derived from an EMBL/GenBank/DDBJ whole genome shotgun (WGS) entry which is preliminary data.</text>
</comment>
<evidence type="ECO:0000256" key="1">
    <source>
        <dbReference type="SAM" id="MobiDB-lite"/>
    </source>
</evidence>
<name>A0A8J3XL98_9ACTN</name>
<gene>
    <name evidence="3" type="ORF">Psi02_03650</name>
</gene>
<feature type="transmembrane region" description="Helical" evidence="2">
    <location>
        <begin position="60"/>
        <end position="81"/>
    </location>
</feature>
<reference evidence="3" key="1">
    <citation type="submission" date="2021-01" db="EMBL/GenBank/DDBJ databases">
        <title>Whole genome shotgun sequence of Planotetraspora silvatica NBRC 100141.</title>
        <authorList>
            <person name="Komaki H."/>
            <person name="Tamura T."/>
        </authorList>
    </citation>
    <scope>NUCLEOTIDE SEQUENCE</scope>
    <source>
        <strain evidence="3">NBRC 100141</strain>
    </source>
</reference>
<organism evidence="3 4">
    <name type="scientific">Planotetraspora silvatica</name>
    <dbReference type="NCBI Taxonomy" id="234614"/>
    <lineage>
        <taxon>Bacteria</taxon>
        <taxon>Bacillati</taxon>
        <taxon>Actinomycetota</taxon>
        <taxon>Actinomycetes</taxon>
        <taxon>Streptosporangiales</taxon>
        <taxon>Streptosporangiaceae</taxon>
        <taxon>Planotetraspora</taxon>
    </lineage>
</organism>
<keyword evidence="2" id="KW-0472">Membrane</keyword>
<evidence type="ECO:0000256" key="2">
    <source>
        <dbReference type="SAM" id="Phobius"/>
    </source>
</evidence>
<protein>
    <submittedName>
        <fullName evidence="3">Uncharacterized protein</fullName>
    </submittedName>
</protein>